<accession>A0A0E9RHX0</accession>
<reference evidence="1" key="2">
    <citation type="journal article" date="2015" name="Fish Shellfish Immunol.">
        <title>Early steps in the European eel (Anguilla anguilla)-Vibrio vulnificus interaction in the gills: Role of the RtxA13 toxin.</title>
        <authorList>
            <person name="Callol A."/>
            <person name="Pajuelo D."/>
            <person name="Ebbesson L."/>
            <person name="Teles M."/>
            <person name="MacKenzie S."/>
            <person name="Amaro C."/>
        </authorList>
    </citation>
    <scope>NUCLEOTIDE SEQUENCE</scope>
</reference>
<sequence length="42" mass="4747">MYCTCISAGTLCWRLTSVKSLSPILLTLPVLCWPNLVPYIEF</sequence>
<name>A0A0E9RHX0_ANGAN</name>
<dbReference type="EMBL" id="GBXM01080512">
    <property type="protein sequence ID" value="JAH28065.1"/>
    <property type="molecule type" value="Transcribed_RNA"/>
</dbReference>
<organism evidence="1">
    <name type="scientific">Anguilla anguilla</name>
    <name type="common">European freshwater eel</name>
    <name type="synonym">Muraena anguilla</name>
    <dbReference type="NCBI Taxonomy" id="7936"/>
    <lineage>
        <taxon>Eukaryota</taxon>
        <taxon>Metazoa</taxon>
        <taxon>Chordata</taxon>
        <taxon>Craniata</taxon>
        <taxon>Vertebrata</taxon>
        <taxon>Euteleostomi</taxon>
        <taxon>Actinopterygii</taxon>
        <taxon>Neopterygii</taxon>
        <taxon>Teleostei</taxon>
        <taxon>Anguilliformes</taxon>
        <taxon>Anguillidae</taxon>
        <taxon>Anguilla</taxon>
    </lineage>
</organism>
<proteinExistence type="predicted"/>
<reference evidence="1" key="1">
    <citation type="submission" date="2014-11" db="EMBL/GenBank/DDBJ databases">
        <authorList>
            <person name="Amaro Gonzalez C."/>
        </authorList>
    </citation>
    <scope>NUCLEOTIDE SEQUENCE</scope>
</reference>
<evidence type="ECO:0000313" key="1">
    <source>
        <dbReference type="EMBL" id="JAH28065.1"/>
    </source>
</evidence>
<dbReference type="AlphaFoldDB" id="A0A0E9RHX0"/>
<protein>
    <submittedName>
        <fullName evidence="1">Uncharacterized protein</fullName>
    </submittedName>
</protein>